<dbReference type="RefSeq" id="XP_067764685.1">
    <property type="nucleotide sequence ID" value="XM_067907711.1"/>
</dbReference>
<evidence type="ECO:0000313" key="2">
    <source>
        <dbReference type="Proteomes" id="UP000018208"/>
    </source>
</evidence>
<keyword evidence="2" id="KW-1185">Reference proteome</keyword>
<dbReference type="KEGG" id="ssao:94297870"/>
<accession>A0A9P8LTV0</accession>
<comment type="caution">
    <text evidence="1">The sequence shown here is derived from an EMBL/GenBank/DDBJ whole genome shotgun (WGS) entry which is preliminary data.</text>
</comment>
<organism evidence="1 2">
    <name type="scientific">Spironucleus salmonicida</name>
    <dbReference type="NCBI Taxonomy" id="348837"/>
    <lineage>
        <taxon>Eukaryota</taxon>
        <taxon>Metamonada</taxon>
        <taxon>Diplomonadida</taxon>
        <taxon>Hexamitidae</taxon>
        <taxon>Hexamitinae</taxon>
        <taxon>Spironucleus</taxon>
    </lineage>
</organism>
<protein>
    <submittedName>
        <fullName evidence="1">Uncharacterized protein</fullName>
    </submittedName>
</protein>
<evidence type="ECO:0000313" key="1">
    <source>
        <dbReference type="EMBL" id="KAH0573912.1"/>
    </source>
</evidence>
<dbReference type="GeneID" id="94297870"/>
<sequence length="52" mass="5795">MGCAAIQLQTIRSHCFSETKTSLDEILSPDYLSDQLKKTGRSLRECDFSNGV</sequence>
<reference evidence="1 2" key="1">
    <citation type="journal article" date="2014" name="PLoS Genet.">
        <title>The Genome of Spironucleus salmonicida Highlights a Fish Pathogen Adapted to Fluctuating Environments.</title>
        <authorList>
            <person name="Xu F."/>
            <person name="Jerlstrom-Hultqvist J."/>
            <person name="Einarsson E."/>
            <person name="Astvaldsson A."/>
            <person name="Svard S.G."/>
            <person name="Andersson J.O."/>
        </authorList>
    </citation>
    <scope>NUCLEOTIDE SEQUENCE [LARGE SCALE GENOMIC DNA]</scope>
    <source>
        <strain evidence="1 2">ATCC 50377</strain>
    </source>
</reference>
<gene>
    <name evidence="1" type="ORF">SS50377_23847</name>
</gene>
<dbReference type="Proteomes" id="UP000018208">
    <property type="component" value="Unassembled WGS sequence"/>
</dbReference>
<dbReference type="AlphaFoldDB" id="A0A9P8LTV0"/>
<proteinExistence type="predicted"/>
<name>A0A9P8LTV0_9EUKA</name>
<dbReference type="EMBL" id="AUWU02000004">
    <property type="protein sequence ID" value="KAH0573912.1"/>
    <property type="molecule type" value="Genomic_DNA"/>
</dbReference>